<comment type="caution">
    <text evidence="1">The sequence shown here is derived from an EMBL/GenBank/DDBJ whole genome shotgun (WGS) entry which is preliminary data.</text>
</comment>
<accession>A0ABU9LPG0</accession>
<reference evidence="1 2" key="1">
    <citation type="journal article" date="2018" name="Arch. Microbiol.">
        <title>Hymenobacter segetis sp. nov., isolated from soil.</title>
        <authorList>
            <person name="Ten L.N."/>
            <person name="Lim S.J."/>
            <person name="Kim B.O."/>
            <person name="Kang I.K."/>
            <person name="Jung H.Y."/>
        </authorList>
    </citation>
    <scope>NUCLEOTIDE SEQUENCE [LARGE SCALE GENOMIC DNA]</scope>
    <source>
        <strain evidence="1 2">S7-3-11</strain>
    </source>
</reference>
<evidence type="ECO:0008006" key="3">
    <source>
        <dbReference type="Google" id="ProtNLM"/>
    </source>
</evidence>
<proteinExistence type="predicted"/>
<sequence>MNQEQKNHRKMYGNVLAWYGHAGTPLLKIKLINTLVGEVTTAVAGLDAQAALQLAPTTGVTRTRTEVKKEAAEKAEVLRGLVLVLTSDDVLAAALAKTVGSYLYSPDTAFLAYAQKIAEAVGTIQAEDLADAGYQPEVLDILAKDLKALADTDGQAVLLQAGTKAVTDGLPPLFAGIDATLLRLDKLVNAQRFAYAGLVTQYEALRRLPKTPATHQFRAKGLTPYNEPQLVFNILDESVPTPNLYNTGGRGHDVVFYLGATPTSRPRPGQGVLVKNGKKVALSDYSTLGTAATEPYLLVLQTSELAAGGWRVRG</sequence>
<name>A0ABU9LPG0_9BACT</name>
<dbReference type="RefSeq" id="WP_342295244.1">
    <property type="nucleotide sequence ID" value="NZ_JBCEVZ010000001.1"/>
</dbReference>
<protein>
    <recommendedName>
        <fullName evidence="3">Major capsid protein</fullName>
    </recommendedName>
</protein>
<evidence type="ECO:0000313" key="2">
    <source>
        <dbReference type="Proteomes" id="UP001479606"/>
    </source>
</evidence>
<dbReference type="Proteomes" id="UP001479606">
    <property type="component" value="Unassembled WGS sequence"/>
</dbReference>
<gene>
    <name evidence="1" type="ORF">AAFH49_00795</name>
</gene>
<evidence type="ECO:0000313" key="1">
    <source>
        <dbReference type="EMBL" id="MEL5992724.1"/>
    </source>
</evidence>
<dbReference type="EMBL" id="JBCEVZ010000001">
    <property type="protein sequence ID" value="MEL5992724.1"/>
    <property type="molecule type" value="Genomic_DNA"/>
</dbReference>
<keyword evidence="2" id="KW-1185">Reference proteome</keyword>
<organism evidence="1 2">
    <name type="scientific">Hymenobacter segetis</name>
    <dbReference type="NCBI Taxonomy" id="2025509"/>
    <lineage>
        <taxon>Bacteria</taxon>
        <taxon>Pseudomonadati</taxon>
        <taxon>Bacteroidota</taxon>
        <taxon>Cytophagia</taxon>
        <taxon>Cytophagales</taxon>
        <taxon>Hymenobacteraceae</taxon>
        <taxon>Hymenobacter</taxon>
    </lineage>
</organism>